<reference evidence="5 6" key="1">
    <citation type="submission" date="2017-11" db="EMBL/GenBank/DDBJ databases">
        <title>Genome sequencing of Prevotella intermedia KCOM 2698.</title>
        <authorList>
            <person name="Kook J.-K."/>
            <person name="Park S.-N."/>
            <person name="Lim Y.K."/>
        </authorList>
    </citation>
    <scope>NUCLEOTIDE SEQUENCE [LARGE SCALE GENOMIC DNA]</scope>
    <source>
        <strain evidence="5 6">KCOM 2698</strain>
    </source>
</reference>
<proteinExistence type="predicted"/>
<dbReference type="PANTHER" id="PTHR46652:SF7">
    <property type="entry name" value="LEUCINE-RICH REPEAT AND IQ DOMAIN-CONTAINING PROTEIN 1"/>
    <property type="match status" value="1"/>
</dbReference>
<name>A0AAJ3RRQ4_PREIN</name>
<dbReference type="SUPFAM" id="SSF52058">
    <property type="entry name" value="L domain-like"/>
    <property type="match status" value="1"/>
</dbReference>
<evidence type="ECO:0008006" key="7">
    <source>
        <dbReference type="Google" id="ProtNLM"/>
    </source>
</evidence>
<evidence type="ECO:0000256" key="4">
    <source>
        <dbReference type="SAM" id="SignalP"/>
    </source>
</evidence>
<keyword evidence="4" id="KW-0732">Signal</keyword>
<comment type="caution">
    <text evidence="5">The sequence shown here is derived from an EMBL/GenBank/DDBJ whole genome shotgun (WGS) entry which is preliminary data.</text>
</comment>
<evidence type="ECO:0000313" key="5">
    <source>
        <dbReference type="EMBL" id="PJI19982.1"/>
    </source>
</evidence>
<keyword evidence="1" id="KW-0433">Leucine-rich repeat</keyword>
<feature type="signal peptide" evidence="4">
    <location>
        <begin position="1"/>
        <end position="25"/>
    </location>
</feature>
<dbReference type="InterPro" id="IPR032675">
    <property type="entry name" value="LRR_dom_sf"/>
</dbReference>
<sequence length="493" mass="54845">MRLKLKSSVTLFLLSALLCTGTQKAYGQENEMKSKITYTADGSKKKQFFTVRTKQPETLVKVQFPDGETAELVSDEDYRMARFTHIMKDAPKPWVVKIETNDVESFASESAGIVGLDVSGCPEITRIVFREQNIENLDLKGMENIQELYFVYCSLLKNLDITGVKALKILNVANATEVKIKGFDDCTELEEIIAFNSSLTNLDVSKLKKLTKLDLTNTKTTDIDLSNNTKLLTLELACNQLTKLDVTKLVNLNVLKIQINQLKEIDLSNNKALTELDISENELSELNLNADELRTLYCYKNNLPLSQLPPKGEMTVYVYAPQNPFPMPKEVVVNTVLDLSAEAKAINDVGKEKETTFSVYAKDGKMLEADTDYKVENGKFTFLKASKEPVRIKVINVAFPKFTGENAMYSDWFTVVEATGIDDVNAETKPAIHASSNAIEVHNLKQNTPVKIYGLDGTCKARATAKNGVATFSLSKGIYVIYADGKATKVTVE</sequence>
<evidence type="ECO:0000313" key="6">
    <source>
        <dbReference type="Proteomes" id="UP000229102"/>
    </source>
</evidence>
<evidence type="ECO:0000256" key="3">
    <source>
        <dbReference type="SAM" id="Coils"/>
    </source>
</evidence>
<dbReference type="Gene3D" id="3.80.10.10">
    <property type="entry name" value="Ribonuclease Inhibitor"/>
    <property type="match status" value="1"/>
</dbReference>
<dbReference type="RefSeq" id="WP_100327989.1">
    <property type="nucleotide sequence ID" value="NZ_PENF01000001.1"/>
</dbReference>
<dbReference type="EMBL" id="PENF01000001">
    <property type="protein sequence ID" value="PJI19982.1"/>
    <property type="molecule type" value="Genomic_DNA"/>
</dbReference>
<dbReference type="AlphaFoldDB" id="A0AAJ3RRQ4"/>
<accession>A0AAJ3RRQ4</accession>
<dbReference type="Proteomes" id="UP000229102">
    <property type="component" value="Unassembled WGS sequence"/>
</dbReference>
<dbReference type="PANTHER" id="PTHR46652">
    <property type="entry name" value="LEUCINE-RICH REPEAT AND IQ DOMAIN-CONTAINING PROTEIN 1-RELATED"/>
    <property type="match status" value="1"/>
</dbReference>
<keyword evidence="3" id="KW-0175">Coiled coil</keyword>
<evidence type="ECO:0000256" key="1">
    <source>
        <dbReference type="ARBA" id="ARBA00022614"/>
    </source>
</evidence>
<dbReference type="InterPro" id="IPR050836">
    <property type="entry name" value="SDS22/Internalin_LRR"/>
</dbReference>
<keyword evidence="2" id="KW-0677">Repeat</keyword>
<gene>
    <name evidence="5" type="ORF">CTM53_03590</name>
</gene>
<feature type="chain" id="PRO_5042594715" description="Leucine rich repeat protein" evidence="4">
    <location>
        <begin position="26"/>
        <end position="493"/>
    </location>
</feature>
<feature type="coiled-coil region" evidence="3">
    <location>
        <begin position="269"/>
        <end position="296"/>
    </location>
</feature>
<organism evidence="5 6">
    <name type="scientific">Prevotella intermedia</name>
    <dbReference type="NCBI Taxonomy" id="28131"/>
    <lineage>
        <taxon>Bacteria</taxon>
        <taxon>Pseudomonadati</taxon>
        <taxon>Bacteroidota</taxon>
        <taxon>Bacteroidia</taxon>
        <taxon>Bacteroidales</taxon>
        <taxon>Prevotellaceae</taxon>
        <taxon>Prevotella</taxon>
    </lineage>
</organism>
<protein>
    <recommendedName>
        <fullName evidence="7">Leucine rich repeat protein</fullName>
    </recommendedName>
</protein>
<evidence type="ECO:0000256" key="2">
    <source>
        <dbReference type="ARBA" id="ARBA00022737"/>
    </source>
</evidence>